<dbReference type="EMBL" id="BMZQ01000002">
    <property type="protein sequence ID" value="GHD14312.1"/>
    <property type="molecule type" value="Genomic_DNA"/>
</dbReference>
<dbReference type="Proteomes" id="UP000630142">
    <property type="component" value="Unassembled WGS sequence"/>
</dbReference>
<keyword evidence="1" id="KW-0812">Transmembrane</keyword>
<evidence type="ECO:0000256" key="1">
    <source>
        <dbReference type="SAM" id="Phobius"/>
    </source>
</evidence>
<organism evidence="3 4">
    <name type="scientific">Tianweitania populi</name>
    <dbReference type="NCBI Taxonomy" id="1607949"/>
    <lineage>
        <taxon>Bacteria</taxon>
        <taxon>Pseudomonadati</taxon>
        <taxon>Pseudomonadota</taxon>
        <taxon>Alphaproteobacteria</taxon>
        <taxon>Hyphomicrobiales</taxon>
        <taxon>Phyllobacteriaceae</taxon>
        <taxon>Tianweitania</taxon>
    </lineage>
</organism>
<protein>
    <recommendedName>
        <fullName evidence="2">SPW repeat-containing integral membrane domain-containing protein</fullName>
    </recommendedName>
</protein>
<accession>A0A8J3GKW3</accession>
<keyword evidence="1" id="KW-0472">Membrane</keyword>
<evidence type="ECO:0000313" key="3">
    <source>
        <dbReference type="EMBL" id="GHD14312.1"/>
    </source>
</evidence>
<comment type="caution">
    <text evidence="3">The sequence shown here is derived from an EMBL/GenBank/DDBJ whole genome shotgun (WGS) entry which is preliminary data.</text>
</comment>
<reference evidence="3" key="1">
    <citation type="journal article" date="2014" name="Int. J. Syst. Evol. Microbiol.">
        <title>Complete genome sequence of Corynebacterium casei LMG S-19264T (=DSM 44701T), isolated from a smear-ripened cheese.</title>
        <authorList>
            <consortium name="US DOE Joint Genome Institute (JGI-PGF)"/>
            <person name="Walter F."/>
            <person name="Albersmeier A."/>
            <person name="Kalinowski J."/>
            <person name="Ruckert C."/>
        </authorList>
    </citation>
    <scope>NUCLEOTIDE SEQUENCE</scope>
    <source>
        <strain evidence="3">KCTC 42249</strain>
    </source>
</reference>
<dbReference type="InterPro" id="IPR005530">
    <property type="entry name" value="SPW"/>
</dbReference>
<evidence type="ECO:0000259" key="2">
    <source>
        <dbReference type="Pfam" id="PF03779"/>
    </source>
</evidence>
<dbReference type="RefSeq" id="WP_189503423.1">
    <property type="nucleotide sequence ID" value="NZ_BMZQ01000002.1"/>
</dbReference>
<reference evidence="3" key="2">
    <citation type="submission" date="2020-09" db="EMBL/GenBank/DDBJ databases">
        <authorList>
            <person name="Sun Q."/>
            <person name="Kim S."/>
        </authorList>
    </citation>
    <scope>NUCLEOTIDE SEQUENCE</scope>
    <source>
        <strain evidence="3">KCTC 42249</strain>
    </source>
</reference>
<feature type="transmembrane region" description="Helical" evidence="1">
    <location>
        <begin position="32"/>
        <end position="51"/>
    </location>
</feature>
<proteinExistence type="predicted"/>
<feature type="transmembrane region" description="Helical" evidence="1">
    <location>
        <begin position="9"/>
        <end position="26"/>
    </location>
</feature>
<name>A0A8J3GKW3_9HYPH</name>
<feature type="domain" description="SPW repeat-containing integral membrane" evidence="2">
    <location>
        <begin position="7"/>
        <end position="88"/>
    </location>
</feature>
<sequence length="90" mass="9918">MIPTTLHGAIDYLVALFLISAPYTLGFADGGAAQWATIGLGAFVLIYSLFTDYELGMVRILRFRVHLALDVVFALLLLASPWVLNFSDRI</sequence>
<evidence type="ECO:0000313" key="4">
    <source>
        <dbReference type="Proteomes" id="UP000630142"/>
    </source>
</evidence>
<feature type="transmembrane region" description="Helical" evidence="1">
    <location>
        <begin position="63"/>
        <end position="84"/>
    </location>
</feature>
<keyword evidence="1" id="KW-1133">Transmembrane helix</keyword>
<keyword evidence="4" id="KW-1185">Reference proteome</keyword>
<gene>
    <name evidence="3" type="ORF">GCM10016234_19770</name>
</gene>
<dbReference type="AlphaFoldDB" id="A0A8J3GKW3"/>
<dbReference type="Pfam" id="PF03779">
    <property type="entry name" value="SPW"/>
    <property type="match status" value="1"/>
</dbReference>